<evidence type="ECO:0000313" key="1">
    <source>
        <dbReference type="Proteomes" id="UP000694864"/>
    </source>
</evidence>
<dbReference type="GeneID" id="104787285"/>
<sequence length="120" mass="12917">MSSSCDLVTRWCSVVGLSSPKIPILKGYELLEAVLEIERFDVMETCVKFGPGVPGLQFGIRFGVGCGIGVGFGDSVGRGAAYDHSRSYCNIGKPSLFFSTVAIVAPPWRIHNDDTTTNNK</sequence>
<name>A0ABM0Z6J1_CAMSA</name>
<evidence type="ECO:0000313" key="2">
    <source>
        <dbReference type="RefSeq" id="XP_010511126.1"/>
    </source>
</evidence>
<keyword evidence="1" id="KW-1185">Reference proteome</keyword>
<reference evidence="1" key="1">
    <citation type="journal article" date="2014" name="Nat. Commun.">
        <title>The emerging biofuel crop Camelina sativa retains a highly undifferentiated hexaploid genome structure.</title>
        <authorList>
            <person name="Kagale S."/>
            <person name="Koh C."/>
            <person name="Nixon J."/>
            <person name="Bollina V."/>
            <person name="Clarke W.E."/>
            <person name="Tuteja R."/>
            <person name="Spillane C."/>
            <person name="Robinson S.J."/>
            <person name="Links M.G."/>
            <person name="Clarke C."/>
            <person name="Higgins E.E."/>
            <person name="Huebert T."/>
            <person name="Sharpe A.G."/>
            <person name="Parkin I.A."/>
        </authorList>
    </citation>
    <scope>NUCLEOTIDE SEQUENCE [LARGE SCALE GENOMIC DNA]</scope>
    <source>
        <strain evidence="1">cv. DH55</strain>
    </source>
</reference>
<gene>
    <name evidence="2" type="primary">LOC104787285</name>
</gene>
<accession>A0ABM0Z6J1</accession>
<dbReference type="RefSeq" id="XP_010511126.1">
    <property type="nucleotide sequence ID" value="XM_010512824.2"/>
</dbReference>
<organism evidence="1 2">
    <name type="scientific">Camelina sativa</name>
    <name type="common">False flax</name>
    <name type="synonym">Myagrum sativum</name>
    <dbReference type="NCBI Taxonomy" id="90675"/>
    <lineage>
        <taxon>Eukaryota</taxon>
        <taxon>Viridiplantae</taxon>
        <taxon>Streptophyta</taxon>
        <taxon>Embryophyta</taxon>
        <taxon>Tracheophyta</taxon>
        <taxon>Spermatophyta</taxon>
        <taxon>Magnoliopsida</taxon>
        <taxon>eudicotyledons</taxon>
        <taxon>Gunneridae</taxon>
        <taxon>Pentapetalae</taxon>
        <taxon>rosids</taxon>
        <taxon>malvids</taxon>
        <taxon>Brassicales</taxon>
        <taxon>Brassicaceae</taxon>
        <taxon>Camelineae</taxon>
        <taxon>Camelina</taxon>
    </lineage>
</organism>
<dbReference type="Proteomes" id="UP000694864">
    <property type="component" value="Chromosome 5"/>
</dbReference>
<reference evidence="2" key="2">
    <citation type="submission" date="2025-08" db="UniProtKB">
        <authorList>
            <consortium name="RefSeq"/>
        </authorList>
    </citation>
    <scope>IDENTIFICATION</scope>
    <source>
        <tissue evidence="2">Leaf</tissue>
    </source>
</reference>
<protein>
    <submittedName>
        <fullName evidence="2">Uncharacterized protein LOC104787285</fullName>
    </submittedName>
</protein>
<proteinExistence type="predicted"/>